<sequence length="493" mass="55302">MKLIRKWQSERKPIANGLSAITYAEKMRTTIVVAWAVAALSAISPVSVTAWGLDFLHSKGKAQSPQVAASNNKEVEDLDHLTVQQPNSEFGVIGGGRKLVVCVDGTWQYPGSAFDAPSQGGVKVTAGLSPSNIAKIAYLLTNGTNPHDLDQNILTQKIYYHSGVATEVEDQKDHDLEGNFGNIHSHLLDAYAWLAKEYRRGDEIYAFGFSRGSTIVRSLFSFIRFAGLAHSDKFDDHASLMLRVNEAFDLYKSRLSDPTAHSAKMIEFKKRHCHTNAILKFIAVFDTVEALNVPAGYSKLVSSEYLTDIERAAGDIEPNEYHDLTISTQVQYAYHAISIDENRGYFPPTMFEKVDPAKLHPHGDREQRWFRGAHADVGGGWWEHGLTDISLQWVISKARYAGLEIRDAEEFDKAFSPFVLGLDRDFYLTAKEVRLHDYFAAYPSGNSPMGKKHPRNLKDYMNQNKYFASSLHESVLELKQLPVLEHLKEVIHA</sequence>
<dbReference type="Pfam" id="PF09994">
    <property type="entry name" value="T6SS_Tle1-like_cat"/>
    <property type="match status" value="1"/>
</dbReference>
<dbReference type="PANTHER" id="PTHR33840">
    <property type="match status" value="1"/>
</dbReference>
<comment type="caution">
    <text evidence="2">The sequence shown here is derived from an EMBL/GenBank/DDBJ whole genome shotgun (WGS) entry which is preliminary data.</text>
</comment>
<organism evidence="2 3">
    <name type="scientific">Physocladia obscura</name>
    <dbReference type="NCBI Taxonomy" id="109957"/>
    <lineage>
        <taxon>Eukaryota</taxon>
        <taxon>Fungi</taxon>
        <taxon>Fungi incertae sedis</taxon>
        <taxon>Chytridiomycota</taxon>
        <taxon>Chytridiomycota incertae sedis</taxon>
        <taxon>Chytridiomycetes</taxon>
        <taxon>Chytridiales</taxon>
        <taxon>Chytriomycetaceae</taxon>
        <taxon>Physocladia</taxon>
    </lineage>
</organism>
<dbReference type="Proteomes" id="UP001211907">
    <property type="component" value="Unassembled WGS sequence"/>
</dbReference>
<reference evidence="2" key="1">
    <citation type="submission" date="2020-05" db="EMBL/GenBank/DDBJ databases">
        <title>Phylogenomic resolution of chytrid fungi.</title>
        <authorList>
            <person name="Stajich J.E."/>
            <person name="Amses K."/>
            <person name="Simmons R."/>
            <person name="Seto K."/>
            <person name="Myers J."/>
            <person name="Bonds A."/>
            <person name="Quandt C.A."/>
            <person name="Barry K."/>
            <person name="Liu P."/>
            <person name="Grigoriev I."/>
            <person name="Longcore J.E."/>
            <person name="James T.Y."/>
        </authorList>
    </citation>
    <scope>NUCLEOTIDE SEQUENCE</scope>
    <source>
        <strain evidence="2">JEL0513</strain>
    </source>
</reference>
<evidence type="ECO:0000313" key="3">
    <source>
        <dbReference type="Proteomes" id="UP001211907"/>
    </source>
</evidence>
<evidence type="ECO:0000313" key="2">
    <source>
        <dbReference type="EMBL" id="KAJ3096823.1"/>
    </source>
</evidence>
<evidence type="ECO:0000259" key="1">
    <source>
        <dbReference type="Pfam" id="PF09994"/>
    </source>
</evidence>
<protein>
    <recommendedName>
        <fullName evidence="1">T6SS Phospholipase effector Tle1-like catalytic domain-containing protein</fullName>
    </recommendedName>
</protein>
<accession>A0AAD5X9B6</accession>
<proteinExistence type="predicted"/>
<dbReference type="AlphaFoldDB" id="A0AAD5X9B6"/>
<name>A0AAD5X9B6_9FUNG</name>
<gene>
    <name evidence="2" type="ORF">HK100_005483</name>
</gene>
<keyword evidence="3" id="KW-1185">Reference proteome</keyword>
<dbReference type="InterPro" id="IPR018712">
    <property type="entry name" value="Tle1-like_cat"/>
</dbReference>
<dbReference type="EMBL" id="JADGJH010002564">
    <property type="protein sequence ID" value="KAJ3096823.1"/>
    <property type="molecule type" value="Genomic_DNA"/>
</dbReference>
<dbReference type="PANTHER" id="PTHR33840:SF1">
    <property type="entry name" value="TLE1 PHOSPHOLIPASE DOMAIN-CONTAINING PROTEIN"/>
    <property type="match status" value="1"/>
</dbReference>
<feature type="domain" description="T6SS Phospholipase effector Tle1-like catalytic" evidence="1">
    <location>
        <begin position="97"/>
        <end position="396"/>
    </location>
</feature>